<dbReference type="InterPro" id="IPR023296">
    <property type="entry name" value="Glyco_hydro_beta-prop_sf"/>
</dbReference>
<keyword evidence="2" id="KW-1185">Reference proteome</keyword>
<dbReference type="EMBL" id="CP136051">
    <property type="protein sequence ID" value="WOK06295.1"/>
    <property type="molecule type" value="Genomic_DNA"/>
</dbReference>
<dbReference type="Proteomes" id="UP001302349">
    <property type="component" value="Chromosome"/>
</dbReference>
<evidence type="ECO:0008006" key="3">
    <source>
        <dbReference type="Google" id="ProtNLM"/>
    </source>
</evidence>
<dbReference type="Gene3D" id="2.115.10.20">
    <property type="entry name" value="Glycosyl hydrolase domain, family 43"/>
    <property type="match status" value="2"/>
</dbReference>
<proteinExistence type="predicted"/>
<organism evidence="1 2">
    <name type="scientific">Imperialibacter roseus</name>
    <dbReference type="NCBI Taxonomy" id="1324217"/>
    <lineage>
        <taxon>Bacteria</taxon>
        <taxon>Pseudomonadati</taxon>
        <taxon>Bacteroidota</taxon>
        <taxon>Cytophagia</taxon>
        <taxon>Cytophagales</taxon>
        <taxon>Flammeovirgaceae</taxon>
        <taxon>Imperialibacter</taxon>
    </lineage>
</organism>
<sequence length="319" mass="36440">MKWIKKGKLFDPTSHGLNFDCNNYAQSPQTIVFKEHVRIYFSTRKKDQTGKFLSEIAFVDFDKELKELINFSKKEVIPLGKLGCFDEHGIFPINPLLHNGQIMAYTCGWNRRVSVSVDTSTGLAISDDNGDTFKKIGDGPVLSSSLKEPMLVGDSFVKVFDGVFHMWYIFGKNWIEAQNDEPPARVYKIAHATSNDGVSWEKKDGVEIIGSVIDENECQALPTVIKHSGYYHMYFCFRHATDFRKNPERGYRLGYAYSHDLVNWIRDDSIGGIEKSENGWDSEMMCYPHIFAVENNIYLLYNGNEFGKYGFGLAQLIDI</sequence>
<dbReference type="SUPFAM" id="SSF75005">
    <property type="entry name" value="Arabinanase/levansucrase/invertase"/>
    <property type="match status" value="1"/>
</dbReference>
<protein>
    <recommendedName>
        <fullName evidence="3">Glycosyl hydrolase family 32 N-terminal domain-containing protein</fullName>
    </recommendedName>
</protein>
<accession>A0ABZ0IQN2</accession>
<evidence type="ECO:0000313" key="1">
    <source>
        <dbReference type="EMBL" id="WOK06295.1"/>
    </source>
</evidence>
<reference evidence="1 2" key="1">
    <citation type="journal article" date="2023" name="Microbiol. Resour. Announc.">
        <title>Complete Genome Sequence of Imperialibacter roseus strain P4T.</title>
        <authorList>
            <person name="Tizabi D.R."/>
            <person name="Bachvaroff T."/>
            <person name="Hill R.T."/>
        </authorList>
    </citation>
    <scope>NUCLEOTIDE SEQUENCE [LARGE SCALE GENOMIC DNA]</scope>
    <source>
        <strain evidence="1 2">P4T</strain>
    </source>
</reference>
<dbReference type="RefSeq" id="WP_317489022.1">
    <property type="nucleotide sequence ID" value="NZ_CP136051.1"/>
</dbReference>
<gene>
    <name evidence="1" type="ORF">RT717_24785</name>
</gene>
<name>A0ABZ0IQN2_9BACT</name>
<evidence type="ECO:0000313" key="2">
    <source>
        <dbReference type="Proteomes" id="UP001302349"/>
    </source>
</evidence>